<dbReference type="Pfam" id="PF08447">
    <property type="entry name" value="PAS_3"/>
    <property type="match status" value="1"/>
</dbReference>
<name>A0ABW8AJX3_9ACTN</name>
<dbReference type="InterPro" id="IPR013767">
    <property type="entry name" value="PAS_fold"/>
</dbReference>
<organism evidence="3 4">
    <name type="scientific">Spongisporangium articulatum</name>
    <dbReference type="NCBI Taxonomy" id="3362603"/>
    <lineage>
        <taxon>Bacteria</taxon>
        <taxon>Bacillati</taxon>
        <taxon>Actinomycetota</taxon>
        <taxon>Actinomycetes</taxon>
        <taxon>Kineosporiales</taxon>
        <taxon>Kineosporiaceae</taxon>
        <taxon>Spongisporangium</taxon>
    </lineage>
</organism>
<dbReference type="EMBL" id="JBITLV010000001">
    <property type="protein sequence ID" value="MFI7586443.1"/>
    <property type="molecule type" value="Genomic_DNA"/>
</dbReference>
<accession>A0ABW8AJX3</accession>
<dbReference type="Gene3D" id="3.30.450.20">
    <property type="entry name" value="PAS domain"/>
    <property type="match status" value="3"/>
</dbReference>
<gene>
    <name evidence="3" type="ORF">ACIB24_05155</name>
</gene>
<protein>
    <submittedName>
        <fullName evidence="3">PAS domain-containing protein</fullName>
    </submittedName>
</protein>
<dbReference type="InterPro" id="IPR035965">
    <property type="entry name" value="PAS-like_dom_sf"/>
</dbReference>
<dbReference type="InterPro" id="IPR000700">
    <property type="entry name" value="PAS-assoc_C"/>
</dbReference>
<evidence type="ECO:0000313" key="4">
    <source>
        <dbReference type="Proteomes" id="UP001612915"/>
    </source>
</evidence>
<dbReference type="InterPro" id="IPR013655">
    <property type="entry name" value="PAS_fold_3"/>
</dbReference>
<evidence type="ECO:0000313" key="3">
    <source>
        <dbReference type="EMBL" id="MFI7586443.1"/>
    </source>
</evidence>
<dbReference type="InterPro" id="IPR001610">
    <property type="entry name" value="PAC"/>
</dbReference>
<proteinExistence type="predicted"/>
<dbReference type="RefSeq" id="WP_398276094.1">
    <property type="nucleotide sequence ID" value="NZ_JBITLV010000001.1"/>
</dbReference>
<sequence length="399" mass="43228">MTQVPGTATLRPPLRSDDLGGHATFRIGPQGMVLTWGRPASLVTGWAAEEIIGQDFAVLRPPPSAAAHVSVQDHGEHPELITAAERGVHEVQCWLARRDGRRFWVNLVITSMRDPQGRLRGFTVAVVDLTDRLRADALLAVLDSTPQAILTVDEHGIVTFANRAGRRLFGYGEEMLAVPLERLLPAMVREHLPSNSPDGQPWHPPRMTGSGLELDAVRRDGSVFLAEVSLSSVQTPRGRTVTVAIRVADDREGPMDIWAEPVGPSTGDVFAASPVGRAEATLGSVVLRANPALERMLCYGPGELVGVHWAKFVHPSDRADLVGSPLPAAKRVDLAEGAAGYYEAERRLVRRDGRVLPALIATTVMRDPVGRPKNLVGIVLDNTDAGRARRQLLQLATRL</sequence>
<comment type="caution">
    <text evidence="3">The sequence shown here is derived from an EMBL/GenBank/DDBJ whole genome shotgun (WGS) entry which is preliminary data.</text>
</comment>
<dbReference type="SMART" id="SM00091">
    <property type="entry name" value="PAS"/>
    <property type="match status" value="3"/>
</dbReference>
<reference evidence="3 4" key="1">
    <citation type="submission" date="2024-10" db="EMBL/GenBank/DDBJ databases">
        <title>The Natural Products Discovery Center: Release of the First 8490 Sequenced Strains for Exploring Actinobacteria Biosynthetic Diversity.</title>
        <authorList>
            <person name="Kalkreuter E."/>
            <person name="Kautsar S.A."/>
            <person name="Yang D."/>
            <person name="Bader C.D."/>
            <person name="Teijaro C.N."/>
            <person name="Fluegel L."/>
            <person name="Davis C.M."/>
            <person name="Simpson J.R."/>
            <person name="Lauterbach L."/>
            <person name="Steele A.D."/>
            <person name="Gui C."/>
            <person name="Meng S."/>
            <person name="Li G."/>
            <person name="Viehrig K."/>
            <person name="Ye F."/>
            <person name="Su P."/>
            <person name="Kiefer A.F."/>
            <person name="Nichols A."/>
            <person name="Cepeda A.J."/>
            <person name="Yan W."/>
            <person name="Fan B."/>
            <person name="Jiang Y."/>
            <person name="Adhikari A."/>
            <person name="Zheng C.-J."/>
            <person name="Schuster L."/>
            <person name="Cowan T.M."/>
            <person name="Smanski M.J."/>
            <person name="Chevrette M.G."/>
            <person name="De Carvalho L.P.S."/>
            <person name="Shen B."/>
        </authorList>
    </citation>
    <scope>NUCLEOTIDE SEQUENCE [LARGE SCALE GENOMIC DNA]</scope>
    <source>
        <strain evidence="3 4">NPDC049639</strain>
    </source>
</reference>
<feature type="domain" description="PAC" evidence="2">
    <location>
        <begin position="342"/>
        <end position="394"/>
    </location>
</feature>
<dbReference type="CDD" id="cd00130">
    <property type="entry name" value="PAS"/>
    <property type="match status" value="3"/>
</dbReference>
<dbReference type="InterPro" id="IPR052155">
    <property type="entry name" value="Biofilm_reg_signaling"/>
</dbReference>
<evidence type="ECO:0000259" key="2">
    <source>
        <dbReference type="PROSITE" id="PS50113"/>
    </source>
</evidence>
<dbReference type="Proteomes" id="UP001612915">
    <property type="component" value="Unassembled WGS sequence"/>
</dbReference>
<dbReference type="PANTHER" id="PTHR44757">
    <property type="entry name" value="DIGUANYLATE CYCLASE DGCP"/>
    <property type="match status" value="1"/>
</dbReference>
<dbReference type="NCBIfam" id="TIGR00229">
    <property type="entry name" value="sensory_box"/>
    <property type="match status" value="3"/>
</dbReference>
<feature type="domain" description="PAS" evidence="1">
    <location>
        <begin position="134"/>
        <end position="176"/>
    </location>
</feature>
<dbReference type="InterPro" id="IPR000014">
    <property type="entry name" value="PAS"/>
</dbReference>
<dbReference type="SMART" id="SM00086">
    <property type="entry name" value="PAC"/>
    <property type="match status" value="3"/>
</dbReference>
<feature type="domain" description="PAC" evidence="2">
    <location>
        <begin position="89"/>
        <end position="141"/>
    </location>
</feature>
<dbReference type="SUPFAM" id="SSF55785">
    <property type="entry name" value="PYP-like sensor domain (PAS domain)"/>
    <property type="match status" value="3"/>
</dbReference>
<dbReference type="PANTHER" id="PTHR44757:SF2">
    <property type="entry name" value="BIOFILM ARCHITECTURE MAINTENANCE PROTEIN MBAA"/>
    <property type="match status" value="1"/>
</dbReference>
<dbReference type="PROSITE" id="PS50112">
    <property type="entry name" value="PAS"/>
    <property type="match status" value="1"/>
</dbReference>
<dbReference type="PROSITE" id="PS50113">
    <property type="entry name" value="PAC"/>
    <property type="match status" value="2"/>
</dbReference>
<keyword evidence="4" id="KW-1185">Reference proteome</keyword>
<evidence type="ECO:0000259" key="1">
    <source>
        <dbReference type="PROSITE" id="PS50112"/>
    </source>
</evidence>
<dbReference type="Pfam" id="PF00989">
    <property type="entry name" value="PAS"/>
    <property type="match status" value="2"/>
</dbReference>